<organism evidence="2 3">
    <name type="scientific">Saprolegnia diclina (strain VS20)</name>
    <dbReference type="NCBI Taxonomy" id="1156394"/>
    <lineage>
        <taxon>Eukaryota</taxon>
        <taxon>Sar</taxon>
        <taxon>Stramenopiles</taxon>
        <taxon>Oomycota</taxon>
        <taxon>Saprolegniomycetes</taxon>
        <taxon>Saprolegniales</taxon>
        <taxon>Saprolegniaceae</taxon>
        <taxon>Saprolegnia</taxon>
    </lineage>
</organism>
<feature type="signal peptide" evidence="1">
    <location>
        <begin position="1"/>
        <end position="28"/>
    </location>
</feature>
<keyword evidence="1" id="KW-0732">Signal</keyword>
<feature type="chain" id="PRO_5004571964" description="RxLR effector protein" evidence="1">
    <location>
        <begin position="29"/>
        <end position="70"/>
    </location>
</feature>
<gene>
    <name evidence="2" type="ORF">SDRG_00749</name>
</gene>
<evidence type="ECO:0000313" key="3">
    <source>
        <dbReference type="Proteomes" id="UP000030762"/>
    </source>
</evidence>
<keyword evidence="3" id="KW-1185">Reference proteome</keyword>
<evidence type="ECO:0000256" key="1">
    <source>
        <dbReference type="SAM" id="SignalP"/>
    </source>
</evidence>
<sequence length="70" mass="7930">MQIVLPRSLRLMMVLAIATSLVVAPVDAKLQRGPGAATAEEIRSISQRRMQERERLRNAQEGEFWARRGL</sequence>
<dbReference type="Proteomes" id="UP000030762">
    <property type="component" value="Unassembled WGS sequence"/>
</dbReference>
<evidence type="ECO:0000313" key="2">
    <source>
        <dbReference type="EMBL" id="EQC41893.1"/>
    </source>
</evidence>
<dbReference type="VEuPathDB" id="FungiDB:SDRG_00749"/>
<name>T0S989_SAPDV</name>
<dbReference type="GeneID" id="19941476"/>
<accession>T0S989</accession>
<dbReference type="OrthoDB" id="10364859at2759"/>
<evidence type="ECO:0008006" key="4">
    <source>
        <dbReference type="Google" id="ProtNLM"/>
    </source>
</evidence>
<dbReference type="RefSeq" id="XP_008604462.1">
    <property type="nucleotide sequence ID" value="XM_008606240.1"/>
</dbReference>
<protein>
    <recommendedName>
        <fullName evidence="4">RxLR effector protein</fullName>
    </recommendedName>
</protein>
<dbReference type="EMBL" id="JH767133">
    <property type="protein sequence ID" value="EQC41893.1"/>
    <property type="molecule type" value="Genomic_DNA"/>
</dbReference>
<dbReference type="AlphaFoldDB" id="T0S989"/>
<dbReference type="InParanoid" id="T0S989"/>
<proteinExistence type="predicted"/>
<dbReference type="OMA" id="MQIVLPR"/>
<reference evidence="2 3" key="1">
    <citation type="submission" date="2012-04" db="EMBL/GenBank/DDBJ databases">
        <title>The Genome Sequence of Saprolegnia declina VS20.</title>
        <authorList>
            <consortium name="The Broad Institute Genome Sequencing Platform"/>
            <person name="Russ C."/>
            <person name="Nusbaum C."/>
            <person name="Tyler B."/>
            <person name="van West P."/>
            <person name="Dieguez-Uribeondo J."/>
            <person name="de Bruijn I."/>
            <person name="Tripathy S."/>
            <person name="Jiang R."/>
            <person name="Young S.K."/>
            <person name="Zeng Q."/>
            <person name="Gargeya S."/>
            <person name="Fitzgerald M."/>
            <person name="Haas B."/>
            <person name="Abouelleil A."/>
            <person name="Alvarado L."/>
            <person name="Arachchi H.M."/>
            <person name="Berlin A."/>
            <person name="Chapman S.B."/>
            <person name="Goldberg J."/>
            <person name="Griggs A."/>
            <person name="Gujja S."/>
            <person name="Hansen M."/>
            <person name="Howarth C."/>
            <person name="Imamovic A."/>
            <person name="Larimer J."/>
            <person name="McCowen C."/>
            <person name="Montmayeur A."/>
            <person name="Murphy C."/>
            <person name="Neiman D."/>
            <person name="Pearson M."/>
            <person name="Priest M."/>
            <person name="Roberts A."/>
            <person name="Saif S."/>
            <person name="Shea T."/>
            <person name="Sisk P."/>
            <person name="Sykes S."/>
            <person name="Wortman J."/>
            <person name="Nusbaum C."/>
            <person name="Birren B."/>
        </authorList>
    </citation>
    <scope>NUCLEOTIDE SEQUENCE [LARGE SCALE GENOMIC DNA]</scope>
    <source>
        <strain evidence="2 3">VS20</strain>
    </source>
</reference>